<dbReference type="OrthoDB" id="7566375at2"/>
<feature type="domain" description="Ice-binding protein C-terminal" evidence="1">
    <location>
        <begin position="62"/>
        <end position="87"/>
    </location>
</feature>
<dbReference type="InterPro" id="IPR013424">
    <property type="entry name" value="Ice-binding_C"/>
</dbReference>
<dbReference type="Proteomes" id="UP000249524">
    <property type="component" value="Unassembled WGS sequence"/>
</dbReference>
<reference evidence="2 3" key="1">
    <citation type="submission" date="2018-05" db="EMBL/GenBank/DDBJ databases">
        <authorList>
            <person name="Lanie J.A."/>
            <person name="Ng W.-L."/>
            <person name="Kazmierczak K.M."/>
            <person name="Andrzejewski T.M."/>
            <person name="Davidsen T.M."/>
            <person name="Wayne K.J."/>
            <person name="Tettelin H."/>
            <person name="Glass J.I."/>
            <person name="Rusch D."/>
            <person name="Podicherti R."/>
            <person name="Tsui H.-C.T."/>
            <person name="Winkler M.E."/>
        </authorList>
    </citation>
    <scope>NUCLEOTIDE SEQUENCE [LARGE SCALE GENOMIC DNA]</scope>
    <source>
        <strain evidence="2 3">BUT-10</strain>
    </source>
</reference>
<evidence type="ECO:0000313" key="2">
    <source>
        <dbReference type="EMBL" id="RAK69266.1"/>
    </source>
</evidence>
<organism evidence="2 3">
    <name type="scientific">Phenylobacterium kunshanense</name>
    <dbReference type="NCBI Taxonomy" id="1445034"/>
    <lineage>
        <taxon>Bacteria</taxon>
        <taxon>Pseudomonadati</taxon>
        <taxon>Pseudomonadota</taxon>
        <taxon>Alphaproteobacteria</taxon>
        <taxon>Caulobacterales</taxon>
        <taxon>Caulobacteraceae</taxon>
        <taxon>Phenylobacterium</taxon>
    </lineage>
</organism>
<dbReference type="EMBL" id="QFYS01000001">
    <property type="protein sequence ID" value="RAK69266.1"/>
    <property type="molecule type" value="Genomic_DNA"/>
</dbReference>
<evidence type="ECO:0000259" key="1">
    <source>
        <dbReference type="Pfam" id="PF07589"/>
    </source>
</evidence>
<accession>A0A328BTB8</accession>
<sequence length="92" mass="9773">MTVSYDFYREGQKVGSAGDFALNGQARYYASGYTGLVDEVRLSGSTGNWVLDDLTYTTGVAAVPEPTTWALMILGFGGAGAALRTRRRAALA</sequence>
<gene>
    <name evidence="2" type="ORF">DJ019_02855</name>
</gene>
<dbReference type="NCBIfam" id="TIGR02595">
    <property type="entry name" value="PEP_CTERM"/>
    <property type="match status" value="1"/>
</dbReference>
<protein>
    <recommendedName>
        <fullName evidence="1">Ice-binding protein C-terminal domain-containing protein</fullName>
    </recommendedName>
</protein>
<evidence type="ECO:0000313" key="3">
    <source>
        <dbReference type="Proteomes" id="UP000249524"/>
    </source>
</evidence>
<name>A0A328BTB8_9CAUL</name>
<keyword evidence="3" id="KW-1185">Reference proteome</keyword>
<proteinExistence type="predicted"/>
<dbReference type="Pfam" id="PF07589">
    <property type="entry name" value="PEP-CTERM"/>
    <property type="match status" value="1"/>
</dbReference>
<comment type="caution">
    <text evidence="2">The sequence shown here is derived from an EMBL/GenBank/DDBJ whole genome shotgun (WGS) entry which is preliminary data.</text>
</comment>
<dbReference type="AlphaFoldDB" id="A0A328BTB8"/>
<dbReference type="NCBIfam" id="NF035944">
    <property type="entry name" value="PEPxxWA-CTERM"/>
    <property type="match status" value="1"/>
</dbReference>